<organism evidence="1 2">
    <name type="scientific">Erwinia plantamica</name>
    <dbReference type="NCBI Taxonomy" id="3237104"/>
    <lineage>
        <taxon>Bacteria</taxon>
        <taxon>Pseudomonadati</taxon>
        <taxon>Pseudomonadota</taxon>
        <taxon>Gammaproteobacteria</taxon>
        <taxon>Enterobacterales</taxon>
        <taxon>Erwiniaceae</taxon>
        <taxon>Erwinia</taxon>
    </lineage>
</organism>
<proteinExistence type="predicted"/>
<dbReference type="RefSeq" id="WP_301253274.1">
    <property type="nucleotide sequence ID" value="NZ_JBGCUC010000008.1"/>
</dbReference>
<comment type="caution">
    <text evidence="1">The sequence shown here is derived from an EMBL/GenBank/DDBJ whole genome shotgun (WGS) entry which is preliminary data.</text>
</comment>
<accession>A0ABW7CNV2</accession>
<name>A0ABW7CNV2_9GAMM</name>
<protein>
    <submittedName>
        <fullName evidence="1">Uncharacterized protein</fullName>
    </submittedName>
</protein>
<dbReference type="Proteomes" id="UP001605250">
    <property type="component" value="Unassembled WGS sequence"/>
</dbReference>
<sequence length="44" mass="5084">MLKNRVYRACASDVQTSPPHQVKFLFSRLHELVPTNNDLSGEKR</sequence>
<evidence type="ECO:0000313" key="1">
    <source>
        <dbReference type="EMBL" id="MFG6076827.1"/>
    </source>
</evidence>
<evidence type="ECO:0000313" key="2">
    <source>
        <dbReference type="Proteomes" id="UP001605250"/>
    </source>
</evidence>
<keyword evidence="2" id="KW-1185">Reference proteome</keyword>
<reference evidence="1 2" key="1">
    <citation type="submission" date="2024-07" db="EMBL/GenBank/DDBJ databases">
        <title>Novel bacterial strain Erwinia sp. OPT-41 promoting growth of various crops.</title>
        <authorList>
            <person name="Egorshina A."/>
            <person name="Lukyantsev M.A."/>
            <person name="Golubev S.N."/>
            <person name="Muratova A.Y."/>
            <person name="Bulygina E.A."/>
        </authorList>
    </citation>
    <scope>NUCLEOTIDE SEQUENCE [LARGE SCALE GENOMIC DNA]</scope>
    <source>
        <strain evidence="1 2">OPT-41</strain>
    </source>
</reference>
<gene>
    <name evidence="1" type="ORF">AB3U87_10690</name>
</gene>
<dbReference type="EMBL" id="JBGCUC010000008">
    <property type="protein sequence ID" value="MFG6076827.1"/>
    <property type="molecule type" value="Genomic_DNA"/>
</dbReference>